<evidence type="ECO:0000256" key="4">
    <source>
        <dbReference type="ARBA" id="ARBA00048391"/>
    </source>
</evidence>
<dbReference type="PANTHER" id="PTHR18895:SF74">
    <property type="entry name" value="MTRF1L RELEASE FACTOR GLUTAMINE METHYLTRANSFERASE"/>
    <property type="match status" value="1"/>
</dbReference>
<evidence type="ECO:0000256" key="5">
    <source>
        <dbReference type="HAMAP-Rule" id="MF_02126"/>
    </source>
</evidence>
<dbReference type="InterPro" id="IPR019874">
    <property type="entry name" value="RF_methyltr_PrmC"/>
</dbReference>
<evidence type="ECO:0000259" key="6">
    <source>
        <dbReference type="Pfam" id="PF05175"/>
    </source>
</evidence>
<sequence length="303" mass="33487">MKCVKQLLKSSPLAALEARILLAYALNWPRTALITRANDFLPNFLVDRFLELQAQRVIGKPIAQLVGSREFFGLDFNVTPHVLIPRPETELLVECALAAVHKIRFPRILDLGTGSGAIAIAIAHARPDARIIATDYCTYALDVARQNARRLLGDAALMQPLPTLVPNHNSSSDGLTHPHFILRHGDWFNALDKAYQAVPAQFDVIVSNPPYIRVSDPHLCEGDLRFEPLYALTDYANGLSAIHTIISGSVIWLSPGGKIWIEHGHNQAKTVRSMFYTYGLDSIRSIRDLAGIERVTGGAVRKS</sequence>
<dbReference type="HAMAP" id="MF_02126">
    <property type="entry name" value="RF_methyltr_PrmC"/>
    <property type="match status" value="1"/>
</dbReference>
<evidence type="ECO:0000313" key="8">
    <source>
        <dbReference type="EMBL" id="CAG7603176.1"/>
    </source>
</evidence>
<dbReference type="Proteomes" id="UP000693996">
    <property type="component" value="Chromosome"/>
</dbReference>
<evidence type="ECO:0000256" key="1">
    <source>
        <dbReference type="ARBA" id="ARBA00022603"/>
    </source>
</evidence>
<dbReference type="InterPro" id="IPR002052">
    <property type="entry name" value="DNA_methylase_N6_adenine_CS"/>
</dbReference>
<feature type="domain" description="Release factor glutamine methyltransferase N-terminal" evidence="7">
    <location>
        <begin position="5"/>
        <end position="67"/>
    </location>
</feature>
<name>A0A916NM13_9BURK</name>
<feature type="domain" description="Methyltransferase small" evidence="6">
    <location>
        <begin position="89"/>
        <end position="150"/>
    </location>
</feature>
<comment type="catalytic activity">
    <reaction evidence="4 5">
        <text>L-glutaminyl-[peptide chain release factor] + S-adenosyl-L-methionine = N(5)-methyl-L-glutaminyl-[peptide chain release factor] + S-adenosyl-L-homocysteine + H(+)</text>
        <dbReference type="Rhea" id="RHEA:42896"/>
        <dbReference type="Rhea" id="RHEA-COMP:10271"/>
        <dbReference type="Rhea" id="RHEA-COMP:10272"/>
        <dbReference type="ChEBI" id="CHEBI:15378"/>
        <dbReference type="ChEBI" id="CHEBI:30011"/>
        <dbReference type="ChEBI" id="CHEBI:57856"/>
        <dbReference type="ChEBI" id="CHEBI:59789"/>
        <dbReference type="ChEBI" id="CHEBI:61891"/>
        <dbReference type="EC" id="2.1.1.297"/>
    </reaction>
</comment>
<dbReference type="GO" id="GO:0102559">
    <property type="term" value="F:peptide chain release factor N(5)-glutamine methyltransferase activity"/>
    <property type="evidence" value="ECO:0007669"/>
    <property type="project" value="UniProtKB-EC"/>
</dbReference>
<dbReference type="GO" id="GO:0032259">
    <property type="term" value="P:methylation"/>
    <property type="evidence" value="ECO:0007669"/>
    <property type="project" value="UniProtKB-KW"/>
</dbReference>
<dbReference type="EMBL" id="OU343031">
    <property type="protein sequence ID" value="CAG7603176.1"/>
    <property type="molecule type" value="Genomic_DNA"/>
</dbReference>
<feature type="binding site" evidence="5">
    <location>
        <position position="208"/>
    </location>
    <ligand>
        <name>S-adenosyl-L-methionine</name>
        <dbReference type="ChEBI" id="CHEBI:59789"/>
    </ligand>
</feature>
<proteinExistence type="inferred from homology"/>
<feature type="binding site" evidence="5">
    <location>
        <begin position="112"/>
        <end position="116"/>
    </location>
    <ligand>
        <name>S-adenosyl-L-methionine</name>
        <dbReference type="ChEBI" id="CHEBI:59789"/>
    </ligand>
</feature>
<dbReference type="Pfam" id="PF17827">
    <property type="entry name" value="PrmC_N"/>
    <property type="match status" value="1"/>
</dbReference>
<evidence type="ECO:0000256" key="3">
    <source>
        <dbReference type="ARBA" id="ARBA00022691"/>
    </source>
</evidence>
<protein>
    <recommendedName>
        <fullName evidence="5">Release factor glutamine methyltransferase</fullName>
        <shortName evidence="5">RF MTase</shortName>
        <ecNumber evidence="5">2.1.1.297</ecNumber>
    </recommendedName>
    <alternativeName>
        <fullName evidence="5">N5-glutamine methyltransferase PrmC</fullName>
    </alternativeName>
    <alternativeName>
        <fullName evidence="5">Protein-(glutamine-N5) MTase PrmC</fullName>
    </alternativeName>
    <alternativeName>
        <fullName evidence="5">Protein-glutamine N-methyltransferase PrmC</fullName>
    </alternativeName>
</protein>
<dbReference type="PANTHER" id="PTHR18895">
    <property type="entry name" value="HEMK METHYLTRANSFERASE"/>
    <property type="match status" value="1"/>
</dbReference>
<keyword evidence="2 5" id="KW-0808">Transferase</keyword>
<keyword evidence="1 5" id="KW-0489">Methyltransferase</keyword>
<feature type="binding site" evidence="5">
    <location>
        <begin position="208"/>
        <end position="211"/>
    </location>
    <ligand>
        <name>substrate</name>
    </ligand>
</feature>
<dbReference type="NCBIfam" id="TIGR03534">
    <property type="entry name" value="RF_mod_PrmC"/>
    <property type="match status" value="1"/>
</dbReference>
<reference evidence="8" key="1">
    <citation type="submission" date="2021-06" db="EMBL/GenBank/DDBJ databases">
        <authorList>
            <person name="Szabo G."/>
        </authorList>
    </citation>
    <scope>NUCLEOTIDE SEQUENCE</scope>
    <source>
        <strain evidence="8">MYVALT</strain>
    </source>
</reference>
<dbReference type="InterPro" id="IPR007848">
    <property type="entry name" value="Small_mtfrase_dom"/>
</dbReference>
<dbReference type="NCBIfam" id="TIGR00536">
    <property type="entry name" value="hemK_fam"/>
    <property type="match status" value="1"/>
</dbReference>
<dbReference type="Pfam" id="PF05175">
    <property type="entry name" value="MTS"/>
    <property type="match status" value="1"/>
</dbReference>
<organism evidence="8 9">
    <name type="scientific">Candidatus Vallotiella hemipterorum</name>
    <dbReference type="NCBI Taxonomy" id="1177213"/>
    <lineage>
        <taxon>Bacteria</taxon>
        <taxon>Pseudomonadati</taxon>
        <taxon>Pseudomonadota</taxon>
        <taxon>Betaproteobacteria</taxon>
        <taxon>Burkholderiales</taxon>
        <taxon>Burkholderiaceae</taxon>
        <taxon>Candidatus Vallotiella</taxon>
    </lineage>
</organism>
<dbReference type="PROSITE" id="PS00092">
    <property type="entry name" value="N6_MTASE"/>
    <property type="match status" value="1"/>
</dbReference>
<evidence type="ECO:0000256" key="2">
    <source>
        <dbReference type="ARBA" id="ARBA00022679"/>
    </source>
</evidence>
<dbReference type="EC" id="2.1.1.297" evidence="5"/>
<dbReference type="AlphaFoldDB" id="A0A916NM13"/>
<feature type="binding site" evidence="5">
    <location>
        <position position="135"/>
    </location>
    <ligand>
        <name>S-adenosyl-L-methionine</name>
        <dbReference type="ChEBI" id="CHEBI:59789"/>
    </ligand>
</feature>
<dbReference type="RefSeq" id="WP_216797178.1">
    <property type="nucleotide sequence ID" value="NZ_OU343031.1"/>
</dbReference>
<dbReference type="InterPro" id="IPR040758">
    <property type="entry name" value="PrmC_N"/>
</dbReference>
<keyword evidence="9" id="KW-1185">Reference proteome</keyword>
<keyword evidence="3 5" id="KW-0949">S-adenosyl-L-methionine</keyword>
<dbReference type="GO" id="GO:0003676">
    <property type="term" value="F:nucleic acid binding"/>
    <property type="evidence" value="ECO:0007669"/>
    <property type="project" value="InterPro"/>
</dbReference>
<dbReference type="InterPro" id="IPR050320">
    <property type="entry name" value="N5-glutamine_MTase"/>
</dbReference>
<gene>
    <name evidence="5 8" type="primary">prmC</name>
    <name evidence="8" type="ORF">MYVALT_E_00590</name>
</gene>
<comment type="similarity">
    <text evidence="5">Belongs to the protein N5-glutamine methyltransferase family. PrmC subfamily.</text>
</comment>
<evidence type="ECO:0000259" key="7">
    <source>
        <dbReference type="Pfam" id="PF17827"/>
    </source>
</evidence>
<evidence type="ECO:0000313" key="9">
    <source>
        <dbReference type="Proteomes" id="UP000693996"/>
    </source>
</evidence>
<comment type="caution">
    <text evidence="5">Lacks conserved residue(s) required for the propagation of feature annotation.</text>
</comment>
<dbReference type="InterPro" id="IPR004556">
    <property type="entry name" value="HemK-like"/>
</dbReference>
<comment type="function">
    <text evidence="5">Methylates the class 1 translation termination release factors RF1/PrfA and RF2/PrfB on the glutamine residue of the universally conserved GGQ motif.</text>
</comment>
<dbReference type="CDD" id="cd02440">
    <property type="entry name" value="AdoMet_MTases"/>
    <property type="match status" value="1"/>
</dbReference>
<accession>A0A916NM13</accession>
<dbReference type="KEGG" id="vtr:MYVALT_E_00590"/>